<dbReference type="PANTHER" id="PTHR12357">
    <property type="entry name" value="YTH YT521-B HOMOLOGY DOMAIN-CONTAINING"/>
    <property type="match status" value="1"/>
</dbReference>
<protein>
    <recommendedName>
        <fullName evidence="1">YTH domain-containing protein</fullName>
    </recommendedName>
</protein>
<dbReference type="eggNOG" id="KOG1901">
    <property type="taxonomic scope" value="Eukaryota"/>
</dbReference>
<evidence type="ECO:0000313" key="3">
    <source>
        <dbReference type="EMBL" id="EFJ37046.1"/>
    </source>
</evidence>
<dbReference type="OMA" id="HFCGIAR"/>
<dbReference type="KEGG" id="smo:SELMODRAFT_6427"/>
<feature type="non-terminal residue" evidence="3">
    <location>
        <position position="168"/>
    </location>
</feature>
<feature type="non-terminal residue" evidence="3">
    <location>
        <position position="1"/>
    </location>
</feature>
<feature type="domain" description="YTH" evidence="1">
    <location>
        <begin position="2"/>
        <end position="136"/>
    </location>
</feature>
<evidence type="ECO:0000259" key="1">
    <source>
        <dbReference type="PROSITE" id="PS50882"/>
    </source>
</evidence>
<dbReference type="InterPro" id="IPR007275">
    <property type="entry name" value="YTH_domain"/>
</dbReference>
<dbReference type="CDD" id="cd21134">
    <property type="entry name" value="YTH"/>
    <property type="match status" value="1"/>
</dbReference>
<gene>
    <name evidence="3" type="ORF">SELMODRAFT_6427</name>
    <name evidence="2" type="ORF">SELMODRAFT_6429</name>
</gene>
<sequence length="168" mass="19629">NAKFFIIKSYSEDDVHKSIKYGVWASTPNGNKRLDAAYKEAAGEFPIFLFFSVNGSGQFCGVAEMSGPMDFLRSVDFWQQDKWTGRFSVKWHFIKDITNGHFRHIILENNDNKPVTNSRDTQEVQLDQGLEMLRIFKNYNSSTSILDDFQYYENRQILMQEKRSRSSQ</sequence>
<dbReference type="GO" id="GO:0003723">
    <property type="term" value="F:RNA binding"/>
    <property type="evidence" value="ECO:0007669"/>
    <property type="project" value="InterPro"/>
</dbReference>
<dbReference type="OrthoDB" id="306690at2759"/>
<dbReference type="STRING" id="88036.D8QT35"/>
<evidence type="ECO:0000313" key="2">
    <source>
        <dbReference type="EMBL" id="EFJ33696.1"/>
    </source>
</evidence>
<dbReference type="Proteomes" id="UP000001514">
    <property type="component" value="Unassembled WGS sequence"/>
</dbReference>
<accession>D8QT35</accession>
<dbReference type="InterPro" id="IPR045168">
    <property type="entry name" value="YTH_prot"/>
</dbReference>
<dbReference type="PROSITE" id="PS50882">
    <property type="entry name" value="YTH"/>
    <property type="match status" value="1"/>
</dbReference>
<dbReference type="AlphaFoldDB" id="D8QT35"/>
<dbReference type="SMR" id="D8QT35"/>
<proteinExistence type="predicted"/>
<dbReference type="Gramene" id="EFJ33696">
    <property type="protein sequence ID" value="EFJ33696"/>
    <property type="gene ID" value="SELMODRAFT_6429"/>
</dbReference>
<evidence type="ECO:0000313" key="4">
    <source>
        <dbReference type="Proteomes" id="UP000001514"/>
    </source>
</evidence>
<dbReference type="Gramene" id="EFJ37046">
    <property type="protein sequence ID" value="EFJ37046"/>
    <property type="gene ID" value="SELMODRAFT_6427"/>
</dbReference>
<name>D8QT35_SELML</name>
<organism evidence="4">
    <name type="scientific">Selaginella moellendorffii</name>
    <name type="common">Spikemoss</name>
    <dbReference type="NCBI Taxonomy" id="88036"/>
    <lineage>
        <taxon>Eukaryota</taxon>
        <taxon>Viridiplantae</taxon>
        <taxon>Streptophyta</taxon>
        <taxon>Embryophyta</taxon>
        <taxon>Tracheophyta</taxon>
        <taxon>Lycopodiopsida</taxon>
        <taxon>Selaginellales</taxon>
        <taxon>Selaginellaceae</taxon>
        <taxon>Selaginella</taxon>
    </lineage>
</organism>
<dbReference type="KEGG" id="smo:SELMODRAFT_6429"/>
<keyword evidence="4" id="KW-1185">Reference proteome</keyword>
<dbReference type="HOGENOM" id="CLU_089812_1_0_1"/>
<dbReference type="EMBL" id="GL377570">
    <property type="protein sequence ID" value="EFJ33696.1"/>
    <property type="molecule type" value="Genomic_DNA"/>
</dbReference>
<dbReference type="Gene3D" id="3.10.590.10">
    <property type="entry name" value="ph1033 like domains"/>
    <property type="match status" value="1"/>
</dbReference>
<dbReference type="PANTHER" id="PTHR12357:SF89">
    <property type="entry name" value="YTH DOMAIN-CONTAINING FAMILY PROTEIN"/>
    <property type="match status" value="1"/>
</dbReference>
<dbReference type="InParanoid" id="D8QT35"/>
<dbReference type="Pfam" id="PF04146">
    <property type="entry name" value="YTH"/>
    <property type="match status" value="1"/>
</dbReference>
<dbReference type="EMBL" id="GL377566">
    <property type="protein sequence ID" value="EFJ37046.1"/>
    <property type="molecule type" value="Genomic_DNA"/>
</dbReference>
<reference evidence="3 4" key="1">
    <citation type="journal article" date="2011" name="Science">
        <title>The Selaginella genome identifies genetic changes associated with the evolution of vascular plants.</title>
        <authorList>
            <person name="Banks J.A."/>
            <person name="Nishiyama T."/>
            <person name="Hasebe M."/>
            <person name="Bowman J.L."/>
            <person name="Gribskov M."/>
            <person name="dePamphilis C."/>
            <person name="Albert V.A."/>
            <person name="Aono N."/>
            <person name="Aoyama T."/>
            <person name="Ambrose B.A."/>
            <person name="Ashton N.W."/>
            <person name="Axtell M.J."/>
            <person name="Barker E."/>
            <person name="Barker M.S."/>
            <person name="Bennetzen J.L."/>
            <person name="Bonawitz N.D."/>
            <person name="Chapple C."/>
            <person name="Cheng C."/>
            <person name="Correa L.G."/>
            <person name="Dacre M."/>
            <person name="DeBarry J."/>
            <person name="Dreyer I."/>
            <person name="Elias M."/>
            <person name="Engstrom E.M."/>
            <person name="Estelle M."/>
            <person name="Feng L."/>
            <person name="Finet C."/>
            <person name="Floyd S.K."/>
            <person name="Frommer W.B."/>
            <person name="Fujita T."/>
            <person name="Gramzow L."/>
            <person name="Gutensohn M."/>
            <person name="Harholt J."/>
            <person name="Hattori M."/>
            <person name="Heyl A."/>
            <person name="Hirai T."/>
            <person name="Hiwatashi Y."/>
            <person name="Ishikawa M."/>
            <person name="Iwata M."/>
            <person name="Karol K.G."/>
            <person name="Koehler B."/>
            <person name="Kolukisaoglu U."/>
            <person name="Kubo M."/>
            <person name="Kurata T."/>
            <person name="Lalonde S."/>
            <person name="Li K."/>
            <person name="Li Y."/>
            <person name="Litt A."/>
            <person name="Lyons E."/>
            <person name="Manning G."/>
            <person name="Maruyama T."/>
            <person name="Michael T.P."/>
            <person name="Mikami K."/>
            <person name="Miyazaki S."/>
            <person name="Morinaga S."/>
            <person name="Murata T."/>
            <person name="Mueller-Roeber B."/>
            <person name="Nelson D.R."/>
            <person name="Obara M."/>
            <person name="Oguri Y."/>
            <person name="Olmstead R.G."/>
            <person name="Onodera N."/>
            <person name="Petersen B.L."/>
            <person name="Pils B."/>
            <person name="Prigge M."/>
            <person name="Rensing S.A."/>
            <person name="Riano-Pachon D.M."/>
            <person name="Roberts A.W."/>
            <person name="Sato Y."/>
            <person name="Scheller H.V."/>
            <person name="Schulz B."/>
            <person name="Schulz C."/>
            <person name="Shakirov E.V."/>
            <person name="Shibagaki N."/>
            <person name="Shinohara N."/>
            <person name="Shippen D.E."/>
            <person name="Soerensen I."/>
            <person name="Sotooka R."/>
            <person name="Sugimoto N."/>
            <person name="Sugita M."/>
            <person name="Sumikawa N."/>
            <person name="Tanurdzic M."/>
            <person name="Theissen G."/>
            <person name="Ulvskov P."/>
            <person name="Wakazuki S."/>
            <person name="Weng J.K."/>
            <person name="Willats W.W."/>
            <person name="Wipf D."/>
            <person name="Wolf P.G."/>
            <person name="Yang L."/>
            <person name="Zimmer A.D."/>
            <person name="Zhu Q."/>
            <person name="Mitros T."/>
            <person name="Hellsten U."/>
            <person name="Loque D."/>
            <person name="Otillar R."/>
            <person name="Salamov A."/>
            <person name="Schmutz J."/>
            <person name="Shapiro H."/>
            <person name="Lindquist E."/>
            <person name="Lucas S."/>
            <person name="Rokhsar D."/>
            <person name="Grigoriev I.V."/>
        </authorList>
    </citation>
    <scope>NUCLEOTIDE SEQUENCE [LARGE SCALE GENOMIC DNA]</scope>
</reference>